<proteinExistence type="predicted"/>
<dbReference type="KEGG" id="kbs:EPA93_43880"/>
<keyword evidence="2" id="KW-1185">Reference proteome</keyword>
<organism evidence="1 2">
    <name type="scientific">Ktedonosporobacter rubrisoli</name>
    <dbReference type="NCBI Taxonomy" id="2509675"/>
    <lineage>
        <taxon>Bacteria</taxon>
        <taxon>Bacillati</taxon>
        <taxon>Chloroflexota</taxon>
        <taxon>Ktedonobacteria</taxon>
        <taxon>Ktedonobacterales</taxon>
        <taxon>Ktedonosporobacteraceae</taxon>
        <taxon>Ktedonosporobacter</taxon>
    </lineage>
</organism>
<dbReference type="EMBL" id="CP035758">
    <property type="protein sequence ID" value="QBD82546.1"/>
    <property type="molecule type" value="Genomic_DNA"/>
</dbReference>
<dbReference type="OrthoDB" id="165486at2"/>
<sequence>MMRDMGNADRPYQEESYLPPSFVLVDGREVKAGDHVLLKPKAHADIFDIALNSKIARVEAIQQDFENRIYLVVTVDDDPGQEPWDERLMPGHRFFFFPEEVEVFEASVQKES</sequence>
<evidence type="ECO:0000313" key="1">
    <source>
        <dbReference type="EMBL" id="QBD82546.1"/>
    </source>
</evidence>
<dbReference type="Proteomes" id="UP000290365">
    <property type="component" value="Chromosome"/>
</dbReference>
<dbReference type="AlphaFoldDB" id="A0A4P6K4U3"/>
<evidence type="ECO:0000313" key="2">
    <source>
        <dbReference type="Proteomes" id="UP000290365"/>
    </source>
</evidence>
<gene>
    <name evidence="1" type="ORF">EPA93_43880</name>
</gene>
<accession>A0A4P6K4U3</accession>
<reference evidence="1 2" key="1">
    <citation type="submission" date="2019-01" db="EMBL/GenBank/DDBJ databases">
        <title>Ktedonosporobacter rubrisoli SCAWS-G2.</title>
        <authorList>
            <person name="Huang Y."/>
            <person name="Yan B."/>
        </authorList>
    </citation>
    <scope>NUCLEOTIDE SEQUENCE [LARGE SCALE GENOMIC DNA]</scope>
    <source>
        <strain evidence="1 2">SCAWS-G2</strain>
    </source>
</reference>
<name>A0A4P6K4U3_KTERU</name>
<protein>
    <submittedName>
        <fullName evidence="1">Uncharacterized protein</fullName>
    </submittedName>
</protein>
<dbReference type="RefSeq" id="WP_129893615.1">
    <property type="nucleotide sequence ID" value="NZ_CP035758.1"/>
</dbReference>